<evidence type="ECO:0000256" key="2">
    <source>
        <dbReference type="ARBA" id="ARBA00023125"/>
    </source>
</evidence>
<dbReference type="AlphaFoldDB" id="A0A2Z6AZF0"/>
<evidence type="ECO:0000259" key="5">
    <source>
        <dbReference type="PROSITE" id="PS50110"/>
    </source>
</evidence>
<dbReference type="PANTHER" id="PTHR48111:SF67">
    <property type="entry name" value="TRANSCRIPTIONAL REGULATORY PROTEIN TCTD"/>
    <property type="match status" value="1"/>
</dbReference>
<evidence type="ECO:0000256" key="1">
    <source>
        <dbReference type="ARBA" id="ARBA00023015"/>
    </source>
</evidence>
<dbReference type="GO" id="GO:0005829">
    <property type="term" value="C:cytosol"/>
    <property type="evidence" value="ECO:0007669"/>
    <property type="project" value="TreeGrafter"/>
</dbReference>
<dbReference type="OrthoDB" id="5469454at2"/>
<protein>
    <submittedName>
        <fullName evidence="6">Response regulator receiver protein</fullName>
    </submittedName>
</protein>
<dbReference type="CDD" id="cd00156">
    <property type="entry name" value="REC"/>
    <property type="match status" value="1"/>
</dbReference>
<proteinExistence type="predicted"/>
<dbReference type="EMBL" id="AP017378">
    <property type="protein sequence ID" value="BBD08622.1"/>
    <property type="molecule type" value="Genomic_DNA"/>
</dbReference>
<evidence type="ECO:0000256" key="3">
    <source>
        <dbReference type="ARBA" id="ARBA00023163"/>
    </source>
</evidence>
<dbReference type="RefSeq" id="WP_126378866.1">
    <property type="nucleotide sequence ID" value="NZ_AP017378.1"/>
</dbReference>
<dbReference type="GO" id="GO:0000976">
    <property type="term" value="F:transcription cis-regulatory region binding"/>
    <property type="evidence" value="ECO:0007669"/>
    <property type="project" value="TreeGrafter"/>
</dbReference>
<name>A0A2Z6AZF0_9BACT</name>
<keyword evidence="7" id="KW-1185">Reference proteome</keyword>
<dbReference type="SUPFAM" id="SSF52172">
    <property type="entry name" value="CheY-like"/>
    <property type="match status" value="1"/>
</dbReference>
<dbReference type="GO" id="GO:0000156">
    <property type="term" value="F:phosphorelay response regulator activity"/>
    <property type="evidence" value="ECO:0007669"/>
    <property type="project" value="TreeGrafter"/>
</dbReference>
<keyword evidence="1" id="KW-0805">Transcription regulation</keyword>
<dbReference type="SMART" id="SM00448">
    <property type="entry name" value="REC"/>
    <property type="match status" value="1"/>
</dbReference>
<dbReference type="InterPro" id="IPR019734">
    <property type="entry name" value="TPR_rpt"/>
</dbReference>
<accession>A0A2Z6AZF0</accession>
<dbReference type="SMART" id="SM00028">
    <property type="entry name" value="TPR"/>
    <property type="match status" value="3"/>
</dbReference>
<keyword evidence="3" id="KW-0804">Transcription</keyword>
<keyword evidence="2" id="KW-0238">DNA-binding</keyword>
<evidence type="ECO:0000313" key="7">
    <source>
        <dbReference type="Proteomes" id="UP000269883"/>
    </source>
</evidence>
<dbReference type="SUPFAM" id="SSF48452">
    <property type="entry name" value="TPR-like"/>
    <property type="match status" value="1"/>
</dbReference>
<evidence type="ECO:0000256" key="4">
    <source>
        <dbReference type="PROSITE-ProRule" id="PRU00169"/>
    </source>
</evidence>
<dbReference type="PANTHER" id="PTHR48111">
    <property type="entry name" value="REGULATOR OF RPOS"/>
    <property type="match status" value="1"/>
</dbReference>
<dbReference type="InterPro" id="IPR011990">
    <property type="entry name" value="TPR-like_helical_dom_sf"/>
</dbReference>
<dbReference type="KEGG" id="dfl:DFE_1896"/>
<dbReference type="InterPro" id="IPR011006">
    <property type="entry name" value="CheY-like_superfamily"/>
</dbReference>
<dbReference type="GO" id="GO:0006355">
    <property type="term" value="P:regulation of DNA-templated transcription"/>
    <property type="evidence" value="ECO:0007669"/>
    <property type="project" value="TreeGrafter"/>
</dbReference>
<dbReference type="InterPro" id="IPR039420">
    <property type="entry name" value="WalR-like"/>
</dbReference>
<dbReference type="InterPro" id="IPR001789">
    <property type="entry name" value="Sig_transdc_resp-reg_receiver"/>
</dbReference>
<feature type="domain" description="Response regulatory" evidence="5">
    <location>
        <begin position="14"/>
        <end position="131"/>
    </location>
</feature>
<organism evidence="6 7">
    <name type="scientific">Desulfovibrio ferrophilus</name>
    <dbReference type="NCBI Taxonomy" id="241368"/>
    <lineage>
        <taxon>Bacteria</taxon>
        <taxon>Pseudomonadati</taxon>
        <taxon>Thermodesulfobacteriota</taxon>
        <taxon>Desulfovibrionia</taxon>
        <taxon>Desulfovibrionales</taxon>
        <taxon>Desulfovibrionaceae</taxon>
        <taxon>Desulfovibrio</taxon>
    </lineage>
</organism>
<dbReference type="Gene3D" id="3.40.50.2300">
    <property type="match status" value="1"/>
</dbReference>
<sequence>MLTLHKKNLTPFTTALAVSANREHLRLDRSALRAAGVPEIVTFASIEKALVWIVANPVDVVLLDADLGRTTGAKVLRLLRRRRSFATLPVIVTSMSSSRACVLEALGAGCSGYLVRPYSQEGLLKQCRLAASGANPGRERIAAMRQAQEETRRGRRVQAIAAMKRATSRQQEAHQYYTKGCDQLSAEHFELAIGSFNKALAINNLFAEAYIGMANAWEALGEPDKAKACMRRAVDAHARNNGITRTRNVLVQTLMDNPNAPNPFLDLGFALVRQGELKAAGQAYSLAVQHGPTGGGVYAAVARACLFTSDPRRAAKQIAVGMAEAGGISLPAETLYQRIMGDIPSLPGSGIVRTETVEADECSNVMNDILAVLKYTWKLYRNGGPLTPQPLPLDF</sequence>
<dbReference type="Pfam" id="PF00072">
    <property type="entry name" value="Response_reg"/>
    <property type="match status" value="1"/>
</dbReference>
<evidence type="ECO:0000313" key="6">
    <source>
        <dbReference type="EMBL" id="BBD08622.1"/>
    </source>
</evidence>
<feature type="modified residue" description="4-aspartylphosphate" evidence="4">
    <location>
        <position position="64"/>
    </location>
</feature>
<reference evidence="6 7" key="1">
    <citation type="journal article" date="2018" name="Sci. Adv.">
        <title>Multi-heme cytochromes provide a pathway for survival in energy-limited environments.</title>
        <authorList>
            <person name="Deng X."/>
            <person name="Dohmae N."/>
            <person name="Nealson K.H."/>
            <person name="Hashimoto K."/>
            <person name="Okamoto A."/>
        </authorList>
    </citation>
    <scope>NUCLEOTIDE SEQUENCE [LARGE SCALE GENOMIC DNA]</scope>
    <source>
        <strain evidence="6 7">IS5</strain>
    </source>
</reference>
<gene>
    <name evidence="6" type="ORF">DFE_1896</name>
</gene>
<dbReference type="PROSITE" id="PS50110">
    <property type="entry name" value="RESPONSE_REGULATORY"/>
    <property type="match status" value="1"/>
</dbReference>
<dbReference type="Gene3D" id="1.25.40.10">
    <property type="entry name" value="Tetratricopeptide repeat domain"/>
    <property type="match status" value="1"/>
</dbReference>
<dbReference type="GO" id="GO:0032993">
    <property type="term" value="C:protein-DNA complex"/>
    <property type="evidence" value="ECO:0007669"/>
    <property type="project" value="TreeGrafter"/>
</dbReference>
<dbReference type="Proteomes" id="UP000269883">
    <property type="component" value="Chromosome"/>
</dbReference>
<keyword evidence="4" id="KW-0597">Phosphoprotein</keyword>